<sequence length="324" mass="36465">MIPKHYPTTTITPSKQSRVLRKSRANDPWDDISAMKRRLTADFENQAVKRYNCAADADESIENPNSLEDRTREIGRLFACARCSLLYSEWNGNKNISHLFRNDLLLKIYASLIRGPSGAVGLFDGQSKRPADNYREDAPHPLRPTLCNHQLGHPGPHLLPTSHFSRHLFQAIWLHSADTILTEIGDQTSINYRARHSYYLQHIVEALASNKAWAVGLLVYWDRTLFPDADSPNNVDGSAGREIEEDDEDLFASVQALTRPRSTRIHSSTSPPPRRLTPSPPSPQRTPAASSSRQEQENCESTSHGGHSCSPRCLQRHGEGQRRC</sequence>
<feature type="region of interest" description="Disordered" evidence="1">
    <location>
        <begin position="1"/>
        <end position="24"/>
    </location>
</feature>
<dbReference type="EMBL" id="JARIHO010000011">
    <property type="protein sequence ID" value="KAJ7353167.1"/>
    <property type="molecule type" value="Genomic_DNA"/>
</dbReference>
<proteinExistence type="predicted"/>
<keyword evidence="3" id="KW-1185">Reference proteome</keyword>
<evidence type="ECO:0000313" key="3">
    <source>
        <dbReference type="Proteomes" id="UP001218218"/>
    </source>
</evidence>
<organism evidence="2 3">
    <name type="scientific">Mycena albidolilacea</name>
    <dbReference type="NCBI Taxonomy" id="1033008"/>
    <lineage>
        <taxon>Eukaryota</taxon>
        <taxon>Fungi</taxon>
        <taxon>Dikarya</taxon>
        <taxon>Basidiomycota</taxon>
        <taxon>Agaricomycotina</taxon>
        <taxon>Agaricomycetes</taxon>
        <taxon>Agaricomycetidae</taxon>
        <taxon>Agaricales</taxon>
        <taxon>Marasmiineae</taxon>
        <taxon>Mycenaceae</taxon>
        <taxon>Mycena</taxon>
    </lineage>
</organism>
<feature type="compositionally biased region" description="Pro residues" evidence="1">
    <location>
        <begin position="270"/>
        <end position="284"/>
    </location>
</feature>
<accession>A0AAD7AA49</accession>
<dbReference type="AlphaFoldDB" id="A0AAD7AA49"/>
<dbReference type="Proteomes" id="UP001218218">
    <property type="component" value="Unassembled WGS sequence"/>
</dbReference>
<feature type="compositionally biased region" description="Polar residues" evidence="1">
    <location>
        <begin position="7"/>
        <end position="17"/>
    </location>
</feature>
<reference evidence="2" key="1">
    <citation type="submission" date="2023-03" db="EMBL/GenBank/DDBJ databases">
        <title>Massive genome expansion in bonnet fungi (Mycena s.s.) driven by repeated elements and novel gene families across ecological guilds.</title>
        <authorList>
            <consortium name="Lawrence Berkeley National Laboratory"/>
            <person name="Harder C.B."/>
            <person name="Miyauchi S."/>
            <person name="Viragh M."/>
            <person name="Kuo A."/>
            <person name="Thoen E."/>
            <person name="Andreopoulos B."/>
            <person name="Lu D."/>
            <person name="Skrede I."/>
            <person name="Drula E."/>
            <person name="Henrissat B."/>
            <person name="Morin E."/>
            <person name="Kohler A."/>
            <person name="Barry K."/>
            <person name="LaButti K."/>
            <person name="Morin E."/>
            <person name="Salamov A."/>
            <person name="Lipzen A."/>
            <person name="Mereny Z."/>
            <person name="Hegedus B."/>
            <person name="Baldrian P."/>
            <person name="Stursova M."/>
            <person name="Weitz H."/>
            <person name="Taylor A."/>
            <person name="Grigoriev I.V."/>
            <person name="Nagy L.G."/>
            <person name="Martin F."/>
            <person name="Kauserud H."/>
        </authorList>
    </citation>
    <scope>NUCLEOTIDE SEQUENCE</scope>
    <source>
        <strain evidence="2">CBHHK002</strain>
    </source>
</reference>
<evidence type="ECO:0000313" key="2">
    <source>
        <dbReference type="EMBL" id="KAJ7353167.1"/>
    </source>
</evidence>
<name>A0AAD7AA49_9AGAR</name>
<feature type="region of interest" description="Disordered" evidence="1">
    <location>
        <begin position="255"/>
        <end position="324"/>
    </location>
</feature>
<comment type="caution">
    <text evidence="2">The sequence shown here is derived from an EMBL/GenBank/DDBJ whole genome shotgun (WGS) entry which is preliminary data.</text>
</comment>
<gene>
    <name evidence="2" type="ORF">DFH08DRAFT_804748</name>
</gene>
<evidence type="ECO:0000256" key="1">
    <source>
        <dbReference type="SAM" id="MobiDB-lite"/>
    </source>
</evidence>
<protein>
    <submittedName>
        <fullName evidence="2">Uncharacterized protein</fullName>
    </submittedName>
</protein>